<reference evidence="1 2" key="1">
    <citation type="submission" date="2014-09" db="EMBL/GenBank/DDBJ databases">
        <title>Sporocytophaga myxococcoides PG-01 genome sequencing.</title>
        <authorList>
            <person name="Liu L."/>
            <person name="Gao P.J."/>
            <person name="Chen G.J."/>
            <person name="Wang L.S."/>
        </authorList>
    </citation>
    <scope>NUCLEOTIDE SEQUENCE [LARGE SCALE GENOMIC DNA]</scope>
    <source>
        <strain evidence="1 2">PG-01</strain>
    </source>
</reference>
<proteinExistence type="predicted"/>
<evidence type="ECO:0000313" key="2">
    <source>
        <dbReference type="Proteomes" id="UP000030185"/>
    </source>
</evidence>
<evidence type="ECO:0008006" key="3">
    <source>
        <dbReference type="Google" id="ProtNLM"/>
    </source>
</evidence>
<comment type="caution">
    <text evidence="1">The sequence shown here is derived from an EMBL/GenBank/DDBJ whole genome shotgun (WGS) entry which is preliminary data.</text>
</comment>
<dbReference type="AlphaFoldDB" id="A0A098LBE2"/>
<protein>
    <recommendedName>
        <fullName evidence="3">Thioredoxin</fullName>
    </recommendedName>
</protein>
<gene>
    <name evidence="1" type="ORF">MYP_865</name>
</gene>
<organism evidence="1 2">
    <name type="scientific">Sporocytophaga myxococcoides</name>
    <dbReference type="NCBI Taxonomy" id="153721"/>
    <lineage>
        <taxon>Bacteria</taxon>
        <taxon>Pseudomonadati</taxon>
        <taxon>Bacteroidota</taxon>
        <taxon>Cytophagia</taxon>
        <taxon>Cytophagales</taxon>
        <taxon>Cytophagaceae</taxon>
        <taxon>Sporocytophaga</taxon>
    </lineage>
</organism>
<dbReference type="Pfam" id="PF14595">
    <property type="entry name" value="Thioredoxin_9"/>
    <property type="match status" value="1"/>
</dbReference>
<dbReference type="OrthoDB" id="6120799at2"/>
<dbReference type="Proteomes" id="UP000030185">
    <property type="component" value="Unassembled WGS sequence"/>
</dbReference>
<dbReference type="Gene3D" id="3.40.30.10">
    <property type="entry name" value="Glutaredoxin"/>
    <property type="match status" value="1"/>
</dbReference>
<sequence>MTFQEYTDYFQQITSKSINEQLPPYTKEAYLEYTRHNWEQMNRWFNETNELSAPLRKALENITSPQQWILITEPWCGDAAHNVPFIEMATRINSLISLSYELRDTEPYRINQYLTNGGKSIPKLIIKNSNGIDLAQWGPRPADCQKIYSDLANEKASFDKIKSSILNWYDANKGQDIQKELAQLLSTIVE</sequence>
<dbReference type="eggNOG" id="COG0526">
    <property type="taxonomic scope" value="Bacteria"/>
</dbReference>
<name>A0A098LBE2_9BACT</name>
<keyword evidence="2" id="KW-1185">Reference proteome</keyword>
<dbReference type="RefSeq" id="WP_052429929.1">
    <property type="nucleotide sequence ID" value="NZ_BBLT01000001.1"/>
</dbReference>
<evidence type="ECO:0000313" key="1">
    <source>
        <dbReference type="EMBL" id="GAL83638.1"/>
    </source>
</evidence>
<dbReference type="STRING" id="153721.MYP_865"/>
<dbReference type="EMBL" id="BBLT01000001">
    <property type="protein sequence ID" value="GAL83638.1"/>
    <property type="molecule type" value="Genomic_DNA"/>
</dbReference>
<accession>A0A098LBE2</accession>